<keyword evidence="2" id="KW-1185">Reference proteome</keyword>
<name>A0A7U2I8R7_PHANO</name>
<dbReference type="EMBL" id="CP069040">
    <property type="protein sequence ID" value="QRD05337.1"/>
    <property type="molecule type" value="Genomic_DNA"/>
</dbReference>
<evidence type="ECO:0000313" key="1">
    <source>
        <dbReference type="EMBL" id="QRD05337.1"/>
    </source>
</evidence>
<protein>
    <submittedName>
        <fullName evidence="1">Uncharacterized protein</fullName>
    </submittedName>
</protein>
<accession>A0A7U2I8R7</accession>
<gene>
    <name evidence="1" type="ORF">JI435_422320</name>
</gene>
<proteinExistence type="predicted"/>
<sequence length="98" mass="10811">MHGATACEQPESSWLGRYPCLSIGCREFRCKMFLKRKSGKWLGWVAIGAKSFPGATSGLRSAPAVCELHGGRVRHPLSIAEASRKDGLEWINDRPRLA</sequence>
<dbReference type="Proteomes" id="UP000663193">
    <property type="component" value="Chromosome 18"/>
</dbReference>
<organism evidence="1 2">
    <name type="scientific">Phaeosphaeria nodorum (strain SN15 / ATCC MYA-4574 / FGSC 10173)</name>
    <name type="common">Glume blotch fungus</name>
    <name type="synonym">Parastagonospora nodorum</name>
    <dbReference type="NCBI Taxonomy" id="321614"/>
    <lineage>
        <taxon>Eukaryota</taxon>
        <taxon>Fungi</taxon>
        <taxon>Dikarya</taxon>
        <taxon>Ascomycota</taxon>
        <taxon>Pezizomycotina</taxon>
        <taxon>Dothideomycetes</taxon>
        <taxon>Pleosporomycetidae</taxon>
        <taxon>Pleosporales</taxon>
        <taxon>Pleosporineae</taxon>
        <taxon>Phaeosphaeriaceae</taxon>
        <taxon>Parastagonospora</taxon>
    </lineage>
</organism>
<reference evidence="2" key="1">
    <citation type="journal article" date="2021" name="BMC Genomics">
        <title>Chromosome-level genome assembly and manually-curated proteome of model necrotroph Parastagonospora nodorum Sn15 reveals a genome-wide trove of candidate effector homologs, and redundancy of virulence-related functions within an accessory chromosome.</title>
        <authorList>
            <person name="Bertazzoni S."/>
            <person name="Jones D.A.B."/>
            <person name="Phan H.T."/>
            <person name="Tan K.-C."/>
            <person name="Hane J.K."/>
        </authorList>
    </citation>
    <scope>NUCLEOTIDE SEQUENCE [LARGE SCALE GENOMIC DNA]</scope>
    <source>
        <strain evidence="2">SN15 / ATCC MYA-4574 / FGSC 10173)</strain>
    </source>
</reference>
<dbReference type="VEuPathDB" id="FungiDB:JI435_422320"/>
<evidence type="ECO:0000313" key="2">
    <source>
        <dbReference type="Proteomes" id="UP000663193"/>
    </source>
</evidence>
<dbReference type="AlphaFoldDB" id="A0A7U2I8R7"/>